<proteinExistence type="predicted"/>
<protein>
    <recommendedName>
        <fullName evidence="2">Inositol polyphosphate-related phosphatase domain-containing protein</fullName>
    </recommendedName>
</protein>
<evidence type="ECO:0000256" key="1">
    <source>
        <dbReference type="SAM" id="MobiDB-lite"/>
    </source>
</evidence>
<dbReference type="InterPro" id="IPR015943">
    <property type="entry name" value="WD40/YVTN_repeat-like_dom_sf"/>
</dbReference>
<feature type="compositionally biased region" description="Pro residues" evidence="1">
    <location>
        <begin position="371"/>
        <end position="386"/>
    </location>
</feature>
<dbReference type="FunFam" id="3.60.10.10:FF:000036">
    <property type="entry name" value="Inositol polyphosphate phosphatase, putative"/>
    <property type="match status" value="1"/>
</dbReference>
<dbReference type="Gene3D" id="3.60.10.10">
    <property type="entry name" value="Endonuclease/exonuclease/phosphatase"/>
    <property type="match status" value="1"/>
</dbReference>
<dbReference type="RefSeq" id="XP_016619299.1">
    <property type="nucleotide sequence ID" value="XM_016764217.1"/>
</dbReference>
<dbReference type="AlphaFoldDB" id="A0A0D2HP72"/>
<keyword evidence="4" id="KW-1185">Reference proteome</keyword>
<sequence>MTSAENMEQGTDAASIKPVSSLRSHFEGLKVNQPQPDNRGSIPASPQALKPIDRPSPVPPQRASFDLPRPTSPWAGVGGGGQHPNYAGPQTPVKGTDSPPKLGHRRPMSMLLQSSPQLTPSVKIDSPRSPPRTFFERSSSRSPERVDNTPFGKVRELISQHSSRSSTPAPRAPSADRSDMAKTLNNIHPGNETQEEKPKAGPPPVNRADKPKIPAKPPVIAMAGGNVLNPEARRPSFEARISPFSTPPSSDESSPTQSPETVPPSSSTKSSGPAPVPIRAVSSQVPPPEALPARSKDARMFGFSSTPSAPERKDPRTLGFTAPEPRPPSRGSNLPSRANTVSEKPTRDPRELGLANGKPTQRHVSETIRHTPPPPPPGAPSQPPRVNPIRDARLFGFSSAQSPVVEKIVEEPHPSLPPRRNVEPPPRPSNESKNTTRPVQPPSHVVTPDRSKKPSSAQQVSRAPTLPVEQHFPPPPKRTSVDERVLHQPTPTHRSQTFAVDFPRRAFANVNAEDSDDVEEPVEEPTTSRSEYPDATHTNRRPPFCKSSLWEISTKSDSRLAEICGQYLCTAGYVTRVFDMSSGEQIMSINHGETVKVTAVAFKPAVDLANEGTRLWLGLNTGELMEVDIATHTVITTNSSHNRREIVRILRNRRDLWTIDDEGKLFVWKADETGVPNLKYSHISHKVPKGHTFSVAIDGKLWYASGKELRVYKPGNESSFTALTPPLSQHGNGDVTCGTHSNEDKGRAYFGHIDGRVSIYSTKDYSTVANIKASDYKINSLAFVGGKLWAAFKTGMVYVYDTSSSPWKTQKDWKAHDGPVTQLLFDPSSVWTLQQLQVVTIGHDNFVRLWDAALEDDWIEMEMQRRSAEYCVFRNVRAAVVTWNVGASTPADLREDFITEAIHSNDPPEILIFGFQEVVDLEDRTVTAKSIFGFGKKKDTVKTEQHHSRVYREWRDYLSKVISRSTNAHYAYSELQLSSLIGLFQCVFVRQGERQNIRNLQAASVKLGLKGHYGNKGALVTRFILDDSSICFINCHLAAGQTHTSHRNNDVATILEAEALDPERDPEVRSSIYIGGGDGTQILDHEICILNGDLNYRIDAIPRDAVINMIKRNELDKLLKQDQIMVSRRRVSGFRLAQFVELPITFPPTYKYDVGTDEYDTSEKKRAPAWCDRLLYRGPGRIEQLEYRRHEVRTSDHRPVSGVFKLTVKTIDAQKRAKVKEDCFEKFTEARRRMAEKASIDYLVTALGVGEQEARRLITAR</sequence>
<dbReference type="GO" id="GO:0004439">
    <property type="term" value="F:phosphatidylinositol-4,5-bisphosphate 5-phosphatase activity"/>
    <property type="evidence" value="ECO:0007669"/>
    <property type="project" value="TreeGrafter"/>
</dbReference>
<feature type="compositionally biased region" description="Polar residues" evidence="1">
    <location>
        <begin position="183"/>
        <end position="192"/>
    </location>
</feature>
<feature type="region of interest" description="Disordered" evidence="1">
    <location>
        <begin position="510"/>
        <end position="539"/>
    </location>
</feature>
<dbReference type="PANTHER" id="PTHR11200">
    <property type="entry name" value="INOSITOL 5-PHOSPHATASE"/>
    <property type="match status" value="1"/>
</dbReference>
<dbReference type="GeneID" id="27699405"/>
<dbReference type="OrthoDB" id="2248459at2759"/>
<dbReference type="SUPFAM" id="SSF50998">
    <property type="entry name" value="Quinoprotein alcohol dehydrogenase-like"/>
    <property type="match status" value="1"/>
</dbReference>
<dbReference type="SMART" id="SM00128">
    <property type="entry name" value="IPPc"/>
    <property type="match status" value="1"/>
</dbReference>
<feature type="domain" description="Inositol polyphosphate-related phosphatase" evidence="2">
    <location>
        <begin position="874"/>
        <end position="1212"/>
    </location>
</feature>
<dbReference type="SUPFAM" id="SSF56219">
    <property type="entry name" value="DNase I-like"/>
    <property type="match status" value="1"/>
</dbReference>
<evidence type="ECO:0000313" key="3">
    <source>
        <dbReference type="EMBL" id="KIW92630.1"/>
    </source>
</evidence>
<dbReference type="EMBL" id="KN846988">
    <property type="protein sequence ID" value="KIW92630.1"/>
    <property type="molecule type" value="Genomic_DNA"/>
</dbReference>
<dbReference type="Pfam" id="PF22669">
    <property type="entry name" value="Exo_endo_phos2"/>
    <property type="match status" value="1"/>
</dbReference>
<dbReference type="InterPro" id="IPR000300">
    <property type="entry name" value="IPPc"/>
</dbReference>
<evidence type="ECO:0000259" key="2">
    <source>
        <dbReference type="SMART" id="SM00128"/>
    </source>
</evidence>
<dbReference type="GO" id="GO:0046856">
    <property type="term" value="P:phosphatidylinositol dephosphorylation"/>
    <property type="evidence" value="ECO:0007669"/>
    <property type="project" value="InterPro"/>
</dbReference>
<feature type="compositionally biased region" description="Polar residues" evidence="1">
    <location>
        <begin position="330"/>
        <end position="343"/>
    </location>
</feature>
<dbReference type="InterPro" id="IPR001680">
    <property type="entry name" value="WD40_rpt"/>
</dbReference>
<gene>
    <name evidence="3" type="ORF">Z519_06477</name>
</gene>
<accession>A0A0D2HP72</accession>
<feature type="compositionally biased region" description="Acidic residues" evidence="1">
    <location>
        <begin position="513"/>
        <end position="523"/>
    </location>
</feature>
<dbReference type="Proteomes" id="UP000053789">
    <property type="component" value="Unassembled WGS sequence"/>
</dbReference>
<name>A0A0D2HP72_CLAB1</name>
<feature type="region of interest" description="Disordered" evidence="1">
    <location>
        <begin position="1"/>
        <end position="483"/>
    </location>
</feature>
<evidence type="ECO:0000313" key="4">
    <source>
        <dbReference type="Proteomes" id="UP000053789"/>
    </source>
</evidence>
<feature type="compositionally biased region" description="Low complexity" evidence="1">
    <location>
        <begin position="242"/>
        <end position="260"/>
    </location>
</feature>
<dbReference type="InterPro" id="IPR011047">
    <property type="entry name" value="Quinoprotein_ADH-like_sf"/>
</dbReference>
<dbReference type="PANTHER" id="PTHR11200:SF240">
    <property type="entry name" value="INOSITOL POLYPHOSPHATE 5-PHOSPHATASE C9G1.10C-RELATED"/>
    <property type="match status" value="1"/>
</dbReference>
<dbReference type="HOGENOM" id="CLU_002027_1_1_1"/>
<dbReference type="Gene3D" id="2.130.10.10">
    <property type="entry name" value="YVTN repeat-like/Quinoprotein amine dehydrogenase"/>
    <property type="match status" value="2"/>
</dbReference>
<dbReference type="InterPro" id="IPR036691">
    <property type="entry name" value="Endo/exonu/phosph_ase_sf"/>
</dbReference>
<feature type="compositionally biased region" description="Low complexity" evidence="1">
    <location>
        <begin position="162"/>
        <end position="173"/>
    </location>
</feature>
<dbReference type="VEuPathDB" id="FungiDB:Z519_06477"/>
<dbReference type="InterPro" id="IPR046985">
    <property type="entry name" value="IP5"/>
</dbReference>
<organism evidence="3 4">
    <name type="scientific">Cladophialophora bantiana (strain ATCC 10958 / CBS 173.52 / CDC B-1940 / NIH 8579)</name>
    <name type="common">Xylohypha bantiana</name>
    <dbReference type="NCBI Taxonomy" id="1442370"/>
    <lineage>
        <taxon>Eukaryota</taxon>
        <taxon>Fungi</taxon>
        <taxon>Dikarya</taxon>
        <taxon>Ascomycota</taxon>
        <taxon>Pezizomycotina</taxon>
        <taxon>Eurotiomycetes</taxon>
        <taxon>Chaetothyriomycetidae</taxon>
        <taxon>Chaetothyriales</taxon>
        <taxon>Herpotrichiellaceae</taxon>
        <taxon>Cladophialophora</taxon>
    </lineage>
</organism>
<feature type="compositionally biased region" description="Polar residues" evidence="1">
    <location>
        <begin position="111"/>
        <end position="120"/>
    </location>
</feature>
<dbReference type="SMART" id="SM00320">
    <property type="entry name" value="WD40"/>
    <property type="match status" value="2"/>
</dbReference>
<reference evidence="3" key="1">
    <citation type="submission" date="2015-01" db="EMBL/GenBank/DDBJ databases">
        <title>The Genome Sequence of Cladophialophora bantiana CBS 173.52.</title>
        <authorList>
            <consortium name="The Broad Institute Genomics Platform"/>
            <person name="Cuomo C."/>
            <person name="de Hoog S."/>
            <person name="Gorbushina A."/>
            <person name="Stielow B."/>
            <person name="Teixiera M."/>
            <person name="Abouelleil A."/>
            <person name="Chapman S.B."/>
            <person name="Priest M."/>
            <person name="Young S.K."/>
            <person name="Wortman J."/>
            <person name="Nusbaum C."/>
            <person name="Birren B."/>
        </authorList>
    </citation>
    <scope>NUCLEOTIDE SEQUENCE [LARGE SCALE GENOMIC DNA]</scope>
    <source>
        <strain evidence="3">CBS 173.52</strain>
    </source>
</reference>
<feature type="compositionally biased region" description="Basic and acidic residues" evidence="1">
    <location>
        <begin position="134"/>
        <end position="158"/>
    </location>
</feature>